<keyword evidence="3 4" id="KW-0408">Iron</keyword>
<comment type="caution">
    <text evidence="7">The sequence shown here is derived from an EMBL/GenBank/DDBJ whole genome shotgun (WGS) entry which is preliminary data.</text>
</comment>
<dbReference type="Gene3D" id="1.10.760.10">
    <property type="entry name" value="Cytochrome c-like domain"/>
    <property type="match status" value="1"/>
</dbReference>
<protein>
    <recommendedName>
        <fullName evidence="6">Cytochrome c domain-containing protein</fullName>
    </recommendedName>
</protein>
<keyword evidence="8" id="KW-1185">Reference proteome</keyword>
<feature type="signal peptide" evidence="5">
    <location>
        <begin position="1"/>
        <end position="23"/>
    </location>
</feature>
<dbReference type="RefSeq" id="WP_284101172.1">
    <property type="nucleotide sequence ID" value="NZ_JARRAF010000013.1"/>
</dbReference>
<dbReference type="EMBL" id="JARRAF010000013">
    <property type="protein sequence ID" value="MDK2124859.1"/>
    <property type="molecule type" value="Genomic_DNA"/>
</dbReference>
<dbReference type="PROSITE" id="PS51007">
    <property type="entry name" value="CYTC"/>
    <property type="match status" value="1"/>
</dbReference>
<dbReference type="InterPro" id="IPR036909">
    <property type="entry name" value="Cyt_c-like_dom_sf"/>
</dbReference>
<evidence type="ECO:0000256" key="4">
    <source>
        <dbReference type="PROSITE-ProRule" id="PRU00433"/>
    </source>
</evidence>
<gene>
    <name evidence="7" type="ORF">PZA18_12465</name>
</gene>
<dbReference type="Proteomes" id="UP001172778">
    <property type="component" value="Unassembled WGS sequence"/>
</dbReference>
<keyword evidence="5" id="KW-0732">Signal</keyword>
<organism evidence="7 8">
    <name type="scientific">Parachitinimonas caeni</name>
    <dbReference type="NCBI Taxonomy" id="3031301"/>
    <lineage>
        <taxon>Bacteria</taxon>
        <taxon>Pseudomonadati</taxon>
        <taxon>Pseudomonadota</taxon>
        <taxon>Betaproteobacteria</taxon>
        <taxon>Neisseriales</taxon>
        <taxon>Chitinibacteraceae</taxon>
        <taxon>Parachitinimonas</taxon>
    </lineage>
</organism>
<keyword evidence="2 4" id="KW-0479">Metal-binding</keyword>
<evidence type="ECO:0000256" key="3">
    <source>
        <dbReference type="ARBA" id="ARBA00023004"/>
    </source>
</evidence>
<evidence type="ECO:0000313" key="7">
    <source>
        <dbReference type="EMBL" id="MDK2124859.1"/>
    </source>
</evidence>
<evidence type="ECO:0000256" key="5">
    <source>
        <dbReference type="SAM" id="SignalP"/>
    </source>
</evidence>
<evidence type="ECO:0000256" key="2">
    <source>
        <dbReference type="ARBA" id="ARBA00022723"/>
    </source>
</evidence>
<dbReference type="SUPFAM" id="SSF46626">
    <property type="entry name" value="Cytochrome c"/>
    <property type="match status" value="1"/>
</dbReference>
<evidence type="ECO:0000259" key="6">
    <source>
        <dbReference type="PROSITE" id="PS51007"/>
    </source>
</evidence>
<name>A0ABT7DXY3_9NEIS</name>
<evidence type="ECO:0000313" key="8">
    <source>
        <dbReference type="Proteomes" id="UP001172778"/>
    </source>
</evidence>
<feature type="chain" id="PRO_5045918621" description="Cytochrome c domain-containing protein" evidence="5">
    <location>
        <begin position="24"/>
        <end position="171"/>
    </location>
</feature>
<sequence>MKSRTLTASLFASVALLTTVNGASIDAGRTSFANNCAICHGTPPDWIRPAAQGGANNPSAIKAAIRSEAQMRFLSTLSDAEIANIAIYIGNFNSSDSDRVFNWAEKQFPTLLTPATRSDNGFGYYYRFYSGTNVYVGTKDQRVFFYNPAAGSVLDVGGLSDYLGQAEAGGF</sequence>
<keyword evidence="1 4" id="KW-0349">Heme</keyword>
<accession>A0ABT7DXY3</accession>
<evidence type="ECO:0000256" key="1">
    <source>
        <dbReference type="ARBA" id="ARBA00022617"/>
    </source>
</evidence>
<reference evidence="7" key="1">
    <citation type="submission" date="2023-03" db="EMBL/GenBank/DDBJ databases">
        <title>Chitinimonas shenzhenensis gen. nov., sp. nov., a novel member of family Burkholderiaceae isolated from activated sludge collected in Shen Zhen, China.</title>
        <authorList>
            <person name="Wang X."/>
        </authorList>
    </citation>
    <scope>NUCLEOTIDE SEQUENCE</scope>
    <source>
        <strain evidence="7">DQS-5</strain>
    </source>
</reference>
<dbReference type="Pfam" id="PF13442">
    <property type="entry name" value="Cytochrome_CBB3"/>
    <property type="match status" value="1"/>
</dbReference>
<dbReference type="InterPro" id="IPR009056">
    <property type="entry name" value="Cyt_c-like_dom"/>
</dbReference>
<feature type="domain" description="Cytochrome c" evidence="6">
    <location>
        <begin position="23"/>
        <end position="108"/>
    </location>
</feature>
<proteinExistence type="predicted"/>